<dbReference type="SUPFAM" id="SSF48452">
    <property type="entry name" value="TPR-like"/>
    <property type="match status" value="1"/>
</dbReference>
<dbReference type="GO" id="GO:0043565">
    <property type="term" value="F:sequence-specific DNA binding"/>
    <property type="evidence" value="ECO:0007669"/>
    <property type="project" value="InterPro"/>
</dbReference>
<dbReference type="InterPro" id="IPR011990">
    <property type="entry name" value="TPR-like_helical_dom_sf"/>
</dbReference>
<dbReference type="Gene3D" id="1.25.40.10">
    <property type="entry name" value="Tetratricopeptide repeat domain"/>
    <property type="match status" value="1"/>
</dbReference>
<dbReference type="PROSITE" id="PS00676">
    <property type="entry name" value="SIGMA54_INTERACT_2"/>
    <property type="match status" value="1"/>
</dbReference>
<dbReference type="InterPro" id="IPR025944">
    <property type="entry name" value="Sigma_54_int_dom_CS"/>
</dbReference>
<dbReference type="AlphaFoldDB" id="A0A9D2HG14"/>
<dbReference type="InterPro" id="IPR058031">
    <property type="entry name" value="AAA_lid_NorR"/>
</dbReference>
<dbReference type="InterPro" id="IPR009057">
    <property type="entry name" value="Homeodomain-like_sf"/>
</dbReference>
<feature type="compositionally biased region" description="Basic and acidic residues" evidence="6">
    <location>
        <begin position="975"/>
        <end position="989"/>
    </location>
</feature>
<dbReference type="InterPro" id="IPR002197">
    <property type="entry name" value="HTH_Fis"/>
</dbReference>
<accession>A0A9D2HG14</accession>
<dbReference type="Pfam" id="PF02954">
    <property type="entry name" value="HTH_8"/>
    <property type="match status" value="1"/>
</dbReference>
<dbReference type="Proteomes" id="UP000824225">
    <property type="component" value="Unassembled WGS sequence"/>
</dbReference>
<feature type="compositionally biased region" description="Basic and acidic residues" evidence="6">
    <location>
        <begin position="215"/>
        <end position="229"/>
    </location>
</feature>
<comment type="caution">
    <text evidence="8">The sequence shown here is derived from an EMBL/GenBank/DDBJ whole genome shotgun (WGS) entry which is preliminary data.</text>
</comment>
<dbReference type="Gene3D" id="1.10.8.60">
    <property type="match status" value="1"/>
</dbReference>
<keyword evidence="4" id="KW-0238">DNA-binding</keyword>
<dbReference type="InterPro" id="IPR025943">
    <property type="entry name" value="Sigma_54_int_dom_ATP-bd_2"/>
</dbReference>
<keyword evidence="2" id="KW-0067">ATP-binding</keyword>
<feature type="region of interest" description="Disordered" evidence="6">
    <location>
        <begin position="215"/>
        <end position="235"/>
    </location>
</feature>
<dbReference type="Gene3D" id="3.40.50.300">
    <property type="entry name" value="P-loop containing nucleotide triphosphate hydrolases"/>
    <property type="match status" value="1"/>
</dbReference>
<keyword evidence="1" id="KW-0547">Nucleotide-binding</keyword>
<reference evidence="8" key="2">
    <citation type="submission" date="2021-04" db="EMBL/GenBank/DDBJ databases">
        <authorList>
            <person name="Gilroy R."/>
        </authorList>
    </citation>
    <scope>NUCLEOTIDE SEQUENCE</scope>
    <source>
        <strain evidence="8">CHK186-16707</strain>
    </source>
</reference>
<dbReference type="InterPro" id="IPR002078">
    <property type="entry name" value="Sigma_54_int"/>
</dbReference>
<evidence type="ECO:0000256" key="5">
    <source>
        <dbReference type="ARBA" id="ARBA00023163"/>
    </source>
</evidence>
<sequence>MPQAISPSSHADRVLFLYAMTGPRGYETSQTAYLCGLSPSEAELALSELQKRGLVVQNGEGGWTQGQHREKGQAAARFPEGDNVGGVLPYCALLREGRGLKAVEFLLTWAESRQAPRPAWALSFAVEEIVRTLLHTSLRDADESESSFFIELAIRGYSTADFLGLEPHGAKVLLLKARSVAFRLNNAGYLYILDTMLAVRKILLHNADVEPFEEGKGRLRLPGESKEPGAPDGMRGDSPFLADTMPYISLYKYLQGSARQALDHFSFAGGQEQPVSTGAGENTIPRGAFSSAFAALAAVQSGDAALAVSILKTSLNSNVRSANCTVRSWLHSHLATVYLATGKPDEALEHVDAALVIGIERNVQCWMAAYTALAHYHVLCGRPCAARTILKTAVEKAASRHYLWGYNSPWFLDMLYVFRRHGLADLPGYDLEKEIRACTEGRNPLLRAVANRIKGDMLLHAGGALREVQLPLLRSRAFFKIQQLPAEKCKTCAVLARAYLAAEDRAQALRYAIEAWPYREQFLPLGIYWSPDLEKLLPAPHGTNKAGGDSGALWRQNVFQSLLHLNPENYEIFPQEILKCAVESLGAVRACLFVREKEGLPRMAYSLQRERKQGMDRDESVPLHHVKECLEGVPLCIMDKADAGRPARQILCIPVPDEEGRCYAVYVEADDFTHAEDIDDSFLLLLGESMGILFRRWNEAAGRAQETSRLLAAREGAHSHQAIIYSSDAMRRVLEQADTTAPTDASVLIYGESGVGKELLARRIHEKSGRSGPFVAVNLSSLPEELFESEMQGYERGAFTGAFQRKIGLLEMAHTGTLFIDEVPDISPRVQVKLLRLLQERTFMRLGSTKAQHSDFRLVVATNRNLFEEVRRGNFRSDLFYRLCVVPLVIPPLRERPEDIDALITHYLKEFSRRSGRPVPRIDPADALKLRAYTWPGNIRELRNVMARALILAQGGRAVFSFDSERFGSSLSRSPDSDYGRPEETPRPESVDEVMRAMFAELPSAQELEKQYILTILRLTGGKVSGKNGAAELLGMSRSTLYDKMRVMGLSSSPHRRGEHSKAAMRSETERNSAGSDAAPAERKPWWGTPPPA</sequence>
<evidence type="ECO:0000256" key="2">
    <source>
        <dbReference type="ARBA" id="ARBA00022840"/>
    </source>
</evidence>
<organism evidence="8 9">
    <name type="scientific">Candidatus Mailhella merdigallinarum</name>
    <dbReference type="NCBI Taxonomy" id="2838658"/>
    <lineage>
        <taxon>Bacteria</taxon>
        <taxon>Pseudomonadati</taxon>
        <taxon>Thermodesulfobacteriota</taxon>
        <taxon>Desulfovibrionia</taxon>
        <taxon>Desulfovibrionales</taxon>
        <taxon>Desulfovibrionaceae</taxon>
        <taxon>Mailhella</taxon>
    </lineage>
</organism>
<name>A0A9D2HG14_9BACT</name>
<keyword evidence="3" id="KW-0805">Transcription regulation</keyword>
<evidence type="ECO:0000256" key="3">
    <source>
        <dbReference type="ARBA" id="ARBA00023015"/>
    </source>
</evidence>
<dbReference type="SUPFAM" id="SSF46689">
    <property type="entry name" value="Homeodomain-like"/>
    <property type="match status" value="1"/>
</dbReference>
<dbReference type="CDD" id="cd00009">
    <property type="entry name" value="AAA"/>
    <property type="match status" value="1"/>
</dbReference>
<dbReference type="Gene3D" id="1.10.10.60">
    <property type="entry name" value="Homeodomain-like"/>
    <property type="match status" value="1"/>
</dbReference>
<evidence type="ECO:0000256" key="4">
    <source>
        <dbReference type="ARBA" id="ARBA00023125"/>
    </source>
</evidence>
<dbReference type="Pfam" id="PF00158">
    <property type="entry name" value="Sigma54_activat"/>
    <property type="match status" value="1"/>
</dbReference>
<dbReference type="SMART" id="SM00382">
    <property type="entry name" value="AAA"/>
    <property type="match status" value="1"/>
</dbReference>
<dbReference type="PANTHER" id="PTHR32071">
    <property type="entry name" value="TRANSCRIPTIONAL REGULATORY PROTEIN"/>
    <property type="match status" value="1"/>
</dbReference>
<dbReference type="InterPro" id="IPR025662">
    <property type="entry name" value="Sigma_54_int_dom_ATP-bd_1"/>
</dbReference>
<evidence type="ECO:0000313" key="8">
    <source>
        <dbReference type="EMBL" id="HJA09355.1"/>
    </source>
</evidence>
<gene>
    <name evidence="8" type="ORF">H9962_09245</name>
</gene>
<evidence type="ECO:0000313" key="9">
    <source>
        <dbReference type="Proteomes" id="UP000824225"/>
    </source>
</evidence>
<feature type="region of interest" description="Disordered" evidence="6">
    <location>
        <begin position="1050"/>
        <end position="1093"/>
    </location>
</feature>
<evidence type="ECO:0000256" key="1">
    <source>
        <dbReference type="ARBA" id="ARBA00022741"/>
    </source>
</evidence>
<dbReference type="PROSITE" id="PS00675">
    <property type="entry name" value="SIGMA54_INTERACT_1"/>
    <property type="match status" value="1"/>
</dbReference>
<dbReference type="InterPro" id="IPR027417">
    <property type="entry name" value="P-loop_NTPase"/>
</dbReference>
<evidence type="ECO:0000256" key="6">
    <source>
        <dbReference type="SAM" id="MobiDB-lite"/>
    </source>
</evidence>
<dbReference type="PROSITE" id="PS00688">
    <property type="entry name" value="SIGMA54_INTERACT_3"/>
    <property type="match status" value="1"/>
</dbReference>
<feature type="domain" description="Sigma-54 factor interaction" evidence="7">
    <location>
        <begin position="723"/>
        <end position="951"/>
    </location>
</feature>
<reference evidence="8" key="1">
    <citation type="journal article" date="2021" name="PeerJ">
        <title>Extensive microbial diversity within the chicken gut microbiome revealed by metagenomics and culture.</title>
        <authorList>
            <person name="Gilroy R."/>
            <person name="Ravi A."/>
            <person name="Getino M."/>
            <person name="Pursley I."/>
            <person name="Horton D.L."/>
            <person name="Alikhan N.F."/>
            <person name="Baker D."/>
            <person name="Gharbi K."/>
            <person name="Hall N."/>
            <person name="Watson M."/>
            <person name="Adriaenssens E.M."/>
            <person name="Foster-Nyarko E."/>
            <person name="Jarju S."/>
            <person name="Secka A."/>
            <person name="Antonio M."/>
            <person name="Oren A."/>
            <person name="Chaudhuri R.R."/>
            <person name="La Ragione R."/>
            <person name="Hildebrand F."/>
            <person name="Pallen M.J."/>
        </authorList>
    </citation>
    <scope>NUCLEOTIDE SEQUENCE</scope>
    <source>
        <strain evidence="8">CHK186-16707</strain>
    </source>
</reference>
<proteinExistence type="predicted"/>
<evidence type="ECO:0000259" key="7">
    <source>
        <dbReference type="PROSITE" id="PS50045"/>
    </source>
</evidence>
<keyword evidence="5" id="KW-0804">Transcription</keyword>
<dbReference type="GO" id="GO:0005524">
    <property type="term" value="F:ATP binding"/>
    <property type="evidence" value="ECO:0007669"/>
    <property type="project" value="UniProtKB-KW"/>
</dbReference>
<dbReference type="EMBL" id="DXAN01000028">
    <property type="protein sequence ID" value="HJA09355.1"/>
    <property type="molecule type" value="Genomic_DNA"/>
</dbReference>
<dbReference type="PANTHER" id="PTHR32071:SF57">
    <property type="entry name" value="C4-DICARBOXYLATE TRANSPORT TRANSCRIPTIONAL REGULATORY PROTEIN DCTD"/>
    <property type="match status" value="1"/>
</dbReference>
<feature type="compositionally biased region" description="Basic and acidic residues" evidence="6">
    <location>
        <begin position="1060"/>
        <end position="1071"/>
    </location>
</feature>
<dbReference type="PROSITE" id="PS50045">
    <property type="entry name" value="SIGMA54_INTERACT_4"/>
    <property type="match status" value="1"/>
</dbReference>
<dbReference type="FunFam" id="3.40.50.300:FF:000006">
    <property type="entry name" value="DNA-binding transcriptional regulator NtrC"/>
    <property type="match status" value="1"/>
</dbReference>
<dbReference type="GO" id="GO:0006355">
    <property type="term" value="P:regulation of DNA-templated transcription"/>
    <property type="evidence" value="ECO:0007669"/>
    <property type="project" value="InterPro"/>
</dbReference>
<dbReference type="SUPFAM" id="SSF52540">
    <property type="entry name" value="P-loop containing nucleoside triphosphate hydrolases"/>
    <property type="match status" value="1"/>
</dbReference>
<feature type="region of interest" description="Disordered" evidence="6">
    <location>
        <begin position="967"/>
        <end position="989"/>
    </location>
</feature>
<protein>
    <submittedName>
        <fullName evidence="8">Sigma 54-interacting transcriptional regulator</fullName>
    </submittedName>
</protein>
<dbReference type="InterPro" id="IPR003593">
    <property type="entry name" value="AAA+_ATPase"/>
</dbReference>
<dbReference type="Pfam" id="PF25601">
    <property type="entry name" value="AAA_lid_14"/>
    <property type="match status" value="1"/>
</dbReference>